<protein>
    <submittedName>
        <fullName evidence="1">Uncharacterized protein</fullName>
    </submittedName>
</protein>
<sequence>YPSESNSWEPESTLINAPKKIAQYHQGKGALEGGGKANVRNVPEINQIITGVPCWGRIEGSLVKDSQFNEDFPPLIEEKKN</sequence>
<accession>A0ACC2SKH9</accession>
<proteinExistence type="predicted"/>
<keyword evidence="2" id="KW-1185">Reference proteome</keyword>
<feature type="non-terminal residue" evidence="1">
    <location>
        <position position="1"/>
    </location>
</feature>
<dbReference type="EMBL" id="QTSX02004987">
    <property type="protein sequence ID" value="KAJ9062883.1"/>
    <property type="molecule type" value="Genomic_DNA"/>
</dbReference>
<name>A0ACC2SKH9_9FUNG</name>
<organism evidence="1 2">
    <name type="scientific">Entomophthora muscae</name>
    <dbReference type="NCBI Taxonomy" id="34485"/>
    <lineage>
        <taxon>Eukaryota</taxon>
        <taxon>Fungi</taxon>
        <taxon>Fungi incertae sedis</taxon>
        <taxon>Zoopagomycota</taxon>
        <taxon>Entomophthoromycotina</taxon>
        <taxon>Entomophthoromycetes</taxon>
        <taxon>Entomophthorales</taxon>
        <taxon>Entomophthoraceae</taxon>
        <taxon>Entomophthora</taxon>
    </lineage>
</organism>
<reference evidence="1" key="1">
    <citation type="submission" date="2022-04" db="EMBL/GenBank/DDBJ databases">
        <title>Genome of the entomopathogenic fungus Entomophthora muscae.</title>
        <authorList>
            <person name="Elya C."/>
            <person name="Lovett B.R."/>
            <person name="Lee E."/>
            <person name="Macias A.M."/>
            <person name="Hajek A.E."/>
            <person name="De Bivort B.L."/>
            <person name="Kasson M.T."/>
            <person name="De Fine Licht H.H."/>
            <person name="Stajich J.E."/>
        </authorList>
    </citation>
    <scope>NUCLEOTIDE SEQUENCE</scope>
    <source>
        <strain evidence="1">Berkeley</strain>
    </source>
</reference>
<evidence type="ECO:0000313" key="2">
    <source>
        <dbReference type="Proteomes" id="UP001165960"/>
    </source>
</evidence>
<gene>
    <name evidence="1" type="ORF">DSO57_1006005</name>
</gene>
<comment type="caution">
    <text evidence="1">The sequence shown here is derived from an EMBL/GenBank/DDBJ whole genome shotgun (WGS) entry which is preliminary data.</text>
</comment>
<dbReference type="Proteomes" id="UP001165960">
    <property type="component" value="Unassembled WGS sequence"/>
</dbReference>
<evidence type="ECO:0000313" key="1">
    <source>
        <dbReference type="EMBL" id="KAJ9062883.1"/>
    </source>
</evidence>